<evidence type="ECO:0000313" key="3">
    <source>
        <dbReference type="Proteomes" id="UP001201262"/>
    </source>
</evidence>
<name>A0AAD4KPM7_9EURO</name>
<organism evidence="2 3">
    <name type="scientific">Talaromyces proteolyticus</name>
    <dbReference type="NCBI Taxonomy" id="1131652"/>
    <lineage>
        <taxon>Eukaryota</taxon>
        <taxon>Fungi</taxon>
        <taxon>Dikarya</taxon>
        <taxon>Ascomycota</taxon>
        <taxon>Pezizomycotina</taxon>
        <taxon>Eurotiomycetes</taxon>
        <taxon>Eurotiomycetidae</taxon>
        <taxon>Eurotiales</taxon>
        <taxon>Trichocomaceae</taxon>
        <taxon>Talaromyces</taxon>
        <taxon>Talaromyces sect. Bacilispori</taxon>
    </lineage>
</organism>
<feature type="region of interest" description="Disordered" evidence="1">
    <location>
        <begin position="46"/>
        <end position="65"/>
    </location>
</feature>
<dbReference type="GeneID" id="70246862"/>
<dbReference type="Gene3D" id="6.10.250.2790">
    <property type="match status" value="1"/>
</dbReference>
<feature type="region of interest" description="Disordered" evidence="1">
    <location>
        <begin position="295"/>
        <end position="321"/>
    </location>
</feature>
<dbReference type="AlphaFoldDB" id="A0AAD4KPM7"/>
<reference evidence="2" key="1">
    <citation type="submission" date="2021-12" db="EMBL/GenBank/DDBJ databases">
        <title>Convergent genome expansion in fungi linked to evolution of root-endophyte symbiosis.</title>
        <authorList>
            <consortium name="DOE Joint Genome Institute"/>
            <person name="Ke Y.-H."/>
            <person name="Bonito G."/>
            <person name="Liao H.-L."/>
            <person name="Looney B."/>
            <person name="Rojas-Flechas A."/>
            <person name="Nash J."/>
            <person name="Hameed K."/>
            <person name="Schadt C."/>
            <person name="Martin F."/>
            <person name="Crous P.W."/>
            <person name="Miettinen O."/>
            <person name="Magnuson J.K."/>
            <person name="Labbe J."/>
            <person name="Jacobson D."/>
            <person name="Doktycz M.J."/>
            <person name="Veneault-Fourrey C."/>
            <person name="Kuo A."/>
            <person name="Mondo S."/>
            <person name="Calhoun S."/>
            <person name="Riley R."/>
            <person name="Ohm R."/>
            <person name="LaButti K."/>
            <person name="Andreopoulos B."/>
            <person name="Pangilinan J."/>
            <person name="Nolan M."/>
            <person name="Tritt A."/>
            <person name="Clum A."/>
            <person name="Lipzen A."/>
            <person name="Daum C."/>
            <person name="Barry K."/>
            <person name="Grigoriev I.V."/>
            <person name="Vilgalys R."/>
        </authorList>
    </citation>
    <scope>NUCLEOTIDE SEQUENCE</scope>
    <source>
        <strain evidence="2">PMI_201</strain>
    </source>
</reference>
<feature type="region of interest" description="Disordered" evidence="1">
    <location>
        <begin position="1"/>
        <end position="30"/>
    </location>
</feature>
<feature type="region of interest" description="Disordered" evidence="1">
    <location>
        <begin position="138"/>
        <end position="164"/>
    </location>
</feature>
<dbReference type="EMBL" id="JAJTJA010000008">
    <property type="protein sequence ID" value="KAH8695423.1"/>
    <property type="molecule type" value="Genomic_DNA"/>
</dbReference>
<feature type="compositionally biased region" description="Basic and acidic residues" evidence="1">
    <location>
        <begin position="138"/>
        <end position="154"/>
    </location>
</feature>
<evidence type="ECO:0000256" key="1">
    <source>
        <dbReference type="SAM" id="MobiDB-lite"/>
    </source>
</evidence>
<gene>
    <name evidence="2" type="ORF">BGW36DRAFT_382667</name>
</gene>
<keyword evidence="3" id="KW-1185">Reference proteome</keyword>
<feature type="compositionally biased region" description="Low complexity" evidence="1">
    <location>
        <begin position="1"/>
        <end position="18"/>
    </location>
</feature>
<sequence length="338" mass="36304">MQASSAAAGSASGHATTAQQSHLDPSLRPFTDSSFDPAAFLNDTLPPLTLSNSQPHASKSPGAVPLTDLSSRIQSLLSQLGSQNVRLSDILTQLTDEILRSGGRLAYEVEVLRGETISLADALTENLSEDIVKFAPGVDREASAEDDGSEKNDIADGDGDTVKEPPFITQLRTLTKVRGRLEEVVQTFGDAMEWPLPPSELSLTSSFISVSAPEPGSESYSREERGQEVAKKLRAEISELLDSNGGGDAGLAAATERLETLRSLGNVWKGTSEEKARNRFLDGLAKTVDDRRRTLEGQRASTTGRDQIADEPASIDHGAPGGGLFRNLQRIRDEMYLE</sequence>
<evidence type="ECO:0000313" key="2">
    <source>
        <dbReference type="EMBL" id="KAH8695423.1"/>
    </source>
</evidence>
<proteinExistence type="predicted"/>
<protein>
    <submittedName>
        <fullName evidence="2">Uncharacterized protein</fullName>
    </submittedName>
</protein>
<accession>A0AAD4KPM7</accession>
<comment type="caution">
    <text evidence="2">The sequence shown here is derived from an EMBL/GenBank/DDBJ whole genome shotgun (WGS) entry which is preliminary data.</text>
</comment>
<dbReference type="RefSeq" id="XP_046070565.1">
    <property type="nucleotide sequence ID" value="XM_046216575.1"/>
</dbReference>
<dbReference type="Proteomes" id="UP001201262">
    <property type="component" value="Unassembled WGS sequence"/>
</dbReference>